<name>A0A0E0N4R9_ORYRU</name>
<dbReference type="EnsemblPlants" id="ORUFI01G40080.1">
    <property type="protein sequence ID" value="ORUFI01G40080.1"/>
    <property type="gene ID" value="ORUFI01G40080"/>
</dbReference>
<dbReference type="Gramene" id="ORUFI01G40080.1">
    <property type="protein sequence ID" value="ORUFI01G40080.1"/>
    <property type="gene ID" value="ORUFI01G40080"/>
</dbReference>
<accession>A0A0E0N4R9</accession>
<keyword evidence="2" id="KW-0804">Transcription</keyword>
<protein>
    <submittedName>
        <fullName evidence="5">Uncharacterized protein</fullName>
    </submittedName>
</protein>
<comment type="similarity">
    <text evidence="3">Belongs to the GRAS family.</text>
</comment>
<proteinExistence type="inferred from homology"/>
<feature type="region of interest" description="Disordered" evidence="4">
    <location>
        <begin position="1094"/>
        <end position="1137"/>
    </location>
</feature>
<evidence type="ECO:0000313" key="5">
    <source>
        <dbReference type="EnsemblPlants" id="ORUFI01G40080.1"/>
    </source>
</evidence>
<sequence>MAAAVEDSPAATNTRKRLVGSSKLTMVAEIPRLALGGGGGVGEQLPAAGEDSAAATNTGKRPVVGSSLAAMVVAAAGIQPDAFALGGLVEYPAGNGERDLLVVRFLQSIAAFLADGTCQMQVNDGLSCIVDLAGGVGGGRSAQQLASAFTEALALRRVLAPAPPLWPSAAAGAGGASASGSRYGGDGELVGGNVGSGKVTMAAEIPRLALGGGGGGGERLPVPPMAAAEEDSPAATSTRKRLVGSGKLTIVAEIPRLALGGGGGAGERLSAAGEDSAAATNTGKCQVVGSSLAAMVAASAGIQPDAFALGRPAEYPAGDGERDLLMVWFLRSIAAFLADGTCQMQVNDGLSCVVDLASGVGGERSALRLASTFAEALALRVLAPTPPLWPLPVAGAGGASASGSRYGGDGELVGGNVGSGKVTMVAEVPRLALGGGGGGGERLPVPPMAAAEEDSPAATSTRKRLPSDQLNLAAAQGTSGNLTMAVEIPRLALGGGGGGAGGERLPAAGEDSAPAATNAGKRPVVGLGFGSSLAAMAAAAAAGIQPDAFALGGPAEYPAGDGERDVLMVSFLRSIAAFLADGTCQMQVNDGLSCVVDLAGGDADGGGVGEGRSAQRLASAFAEALALRFILPCDGVCRSLHLTRAPPPPAVSAARQGFRAMCPFVRLAAAAANLSIAEVMEAERAVVHVVDLGGGVDANQWVELVRLVAARPGGPPGLLRLTVVNESEDFLSAVAAYVAAEAQRLDLSLQFHPVLSSIEELSATATGSIGSRLVVIPGQPLAVVANLQIHRLLAFPDYVDGVASRRPAAEQSGSSQHTMTTATKTKADALLRAIRDLNPKLVVLTENEADHNVAELGARVWNALNYYAALFDALEASSTPPAAVPPHERACVERWVLGEEIKDIVVREGTGRRERHETLGRWAERMVAAGFSPVTAARALASTETLAQQMVAAGGGGAGAGVLRAAHGGGCFPVICWCDVPVFSVSTWTARRVLVPAPPLWPPAAAGGAGPSGSGYGGDGPSTASSSAAISVAVMEKGSSSTPSAANTSEPMLGQAAIAATTAVPMTNFQLFGSTVLVPVASMATAIAPAAMAAADNGGHGSSSASQNASAAMEKGSSSTPSAANTSEPMVGQAAAATTTAAMRMTNF</sequence>
<dbReference type="AlphaFoldDB" id="A0A0E0N4R9"/>
<feature type="short sequence motif" description="VHIID" evidence="3">
    <location>
        <begin position="687"/>
        <end position="691"/>
    </location>
</feature>
<feature type="region of interest" description="Disordered" evidence="4">
    <location>
        <begin position="433"/>
        <end position="467"/>
    </location>
</feature>
<feature type="region of interest" description="Disordered" evidence="4">
    <location>
        <begin position="497"/>
        <end position="519"/>
    </location>
</feature>
<dbReference type="eggNOG" id="ENOG502QPNC">
    <property type="taxonomic scope" value="Eukaryota"/>
</dbReference>
<evidence type="ECO:0000313" key="6">
    <source>
        <dbReference type="Proteomes" id="UP000008022"/>
    </source>
</evidence>
<feature type="region of interest" description="SAW" evidence="3">
    <location>
        <begin position="906"/>
        <end position="989"/>
    </location>
</feature>
<dbReference type="PANTHER" id="PTHR31636">
    <property type="entry name" value="OSJNBA0084A10.13 PROTEIN-RELATED"/>
    <property type="match status" value="1"/>
</dbReference>
<feature type="compositionally biased region" description="Polar residues" evidence="4">
    <location>
        <begin position="1116"/>
        <end position="1128"/>
    </location>
</feature>
<keyword evidence="1" id="KW-0805">Transcription regulation</keyword>
<keyword evidence="6" id="KW-1185">Reference proteome</keyword>
<comment type="caution">
    <text evidence="3">Lacks conserved residue(s) required for the propagation of feature annotation.</text>
</comment>
<evidence type="ECO:0000256" key="2">
    <source>
        <dbReference type="ARBA" id="ARBA00023163"/>
    </source>
</evidence>
<dbReference type="STRING" id="4529.A0A0E0N4R9"/>
<evidence type="ECO:0000256" key="3">
    <source>
        <dbReference type="PROSITE-ProRule" id="PRU01191"/>
    </source>
</evidence>
<reference evidence="6" key="1">
    <citation type="submission" date="2013-06" db="EMBL/GenBank/DDBJ databases">
        <authorList>
            <person name="Zhao Q."/>
        </authorList>
    </citation>
    <scope>NUCLEOTIDE SEQUENCE</scope>
    <source>
        <strain evidence="6">cv. W1943</strain>
    </source>
</reference>
<dbReference type="PROSITE" id="PS50985">
    <property type="entry name" value="GRAS"/>
    <property type="match status" value="1"/>
</dbReference>
<evidence type="ECO:0000256" key="4">
    <source>
        <dbReference type="SAM" id="MobiDB-lite"/>
    </source>
</evidence>
<dbReference type="HOGENOM" id="CLU_276867_0_0_1"/>
<feature type="compositionally biased region" description="Low complexity" evidence="4">
    <location>
        <begin position="1102"/>
        <end position="1112"/>
    </location>
</feature>
<dbReference type="Pfam" id="PF03514">
    <property type="entry name" value="GRAS"/>
    <property type="match status" value="1"/>
</dbReference>
<dbReference type="InterPro" id="IPR005202">
    <property type="entry name" value="TF_GRAS"/>
</dbReference>
<reference evidence="5" key="2">
    <citation type="submission" date="2015-06" db="UniProtKB">
        <authorList>
            <consortium name="EnsemblPlants"/>
        </authorList>
    </citation>
    <scope>IDENTIFICATION</scope>
</reference>
<dbReference type="OMA" id="NTAWSSE"/>
<organism evidence="5 6">
    <name type="scientific">Oryza rufipogon</name>
    <name type="common">Brownbeard rice</name>
    <name type="synonym">Asian wild rice</name>
    <dbReference type="NCBI Taxonomy" id="4529"/>
    <lineage>
        <taxon>Eukaryota</taxon>
        <taxon>Viridiplantae</taxon>
        <taxon>Streptophyta</taxon>
        <taxon>Embryophyta</taxon>
        <taxon>Tracheophyta</taxon>
        <taxon>Spermatophyta</taxon>
        <taxon>Magnoliopsida</taxon>
        <taxon>Liliopsida</taxon>
        <taxon>Poales</taxon>
        <taxon>Poaceae</taxon>
        <taxon>BOP clade</taxon>
        <taxon>Oryzoideae</taxon>
        <taxon>Oryzeae</taxon>
        <taxon>Oryzinae</taxon>
        <taxon>Oryza</taxon>
    </lineage>
</organism>
<evidence type="ECO:0000256" key="1">
    <source>
        <dbReference type="ARBA" id="ARBA00023015"/>
    </source>
</evidence>
<dbReference type="Proteomes" id="UP000008022">
    <property type="component" value="Unassembled WGS sequence"/>
</dbReference>